<dbReference type="AlphaFoldDB" id="U1X4G5"/>
<dbReference type="STRING" id="649747.HMPREF0083_02479"/>
<dbReference type="HOGENOM" id="CLU_2969236_0_0_9"/>
<comment type="caution">
    <text evidence="1">The sequence shown here is derived from an EMBL/GenBank/DDBJ whole genome shotgun (WGS) entry which is preliminary data.</text>
</comment>
<dbReference type="Proteomes" id="UP000016511">
    <property type="component" value="Unassembled WGS sequence"/>
</dbReference>
<evidence type="ECO:0000313" key="1">
    <source>
        <dbReference type="EMBL" id="ERI09433.1"/>
    </source>
</evidence>
<sequence>MTKQNHPNFFNPENKKIILYIDKPLANLRPEHVKMLEDIKSQGVTIVNSLEDLKEVLR</sequence>
<organism evidence="1 2">
    <name type="scientific">Aneurinibacillus aneurinilyticus ATCC 12856</name>
    <dbReference type="NCBI Taxonomy" id="649747"/>
    <lineage>
        <taxon>Bacteria</taxon>
        <taxon>Bacillati</taxon>
        <taxon>Bacillota</taxon>
        <taxon>Bacilli</taxon>
        <taxon>Bacillales</taxon>
        <taxon>Paenibacillaceae</taxon>
        <taxon>Aneurinibacillus group</taxon>
        <taxon>Aneurinibacillus</taxon>
    </lineage>
</organism>
<reference evidence="1 2" key="1">
    <citation type="submission" date="2013-08" db="EMBL/GenBank/DDBJ databases">
        <authorList>
            <person name="Weinstock G."/>
            <person name="Sodergren E."/>
            <person name="Wylie T."/>
            <person name="Fulton L."/>
            <person name="Fulton R."/>
            <person name="Fronick C."/>
            <person name="O'Laughlin M."/>
            <person name="Godfrey J."/>
            <person name="Miner T."/>
            <person name="Herter B."/>
            <person name="Appelbaum E."/>
            <person name="Cordes M."/>
            <person name="Lek S."/>
            <person name="Wollam A."/>
            <person name="Pepin K.H."/>
            <person name="Palsikar V.B."/>
            <person name="Mitreva M."/>
            <person name="Wilson R.K."/>
        </authorList>
    </citation>
    <scope>NUCLEOTIDE SEQUENCE [LARGE SCALE GENOMIC DNA]</scope>
    <source>
        <strain evidence="1 2">ATCC 12856</strain>
    </source>
</reference>
<accession>U1X4G5</accession>
<proteinExistence type="predicted"/>
<keyword evidence="2" id="KW-1185">Reference proteome</keyword>
<dbReference type="EMBL" id="AWSJ01000155">
    <property type="protein sequence ID" value="ERI09433.1"/>
    <property type="molecule type" value="Genomic_DNA"/>
</dbReference>
<protein>
    <submittedName>
        <fullName evidence="1">Uncharacterized protein</fullName>
    </submittedName>
</protein>
<gene>
    <name evidence="1" type="ORF">HMPREF0083_02479</name>
</gene>
<evidence type="ECO:0000313" key="2">
    <source>
        <dbReference type="Proteomes" id="UP000016511"/>
    </source>
</evidence>
<name>U1X4G5_ANEAE</name>
<dbReference type="PATRIC" id="fig|649747.3.peg.2244"/>